<protein>
    <recommendedName>
        <fullName evidence="4">3-dehydroquinate dehydratase</fullName>
        <shortName evidence="4">3-dehydroquinase</shortName>
        <ecNumber evidence="4">4.2.1.10</ecNumber>
    </recommendedName>
    <alternativeName>
        <fullName evidence="4">Type I DHQase</fullName>
    </alternativeName>
    <alternativeName>
        <fullName evidence="4">Type I dehydroquinase</fullName>
        <shortName evidence="4">DHQ1</shortName>
    </alternativeName>
</protein>
<dbReference type="HAMAP" id="MF_00214">
    <property type="entry name" value="AroD"/>
    <property type="match status" value="1"/>
</dbReference>
<reference evidence="5 6" key="1">
    <citation type="submission" date="2017-04" db="EMBL/GenBank/DDBJ databases">
        <title>Draft Aigarchaeota genome from a New Zealand hot spring.</title>
        <authorList>
            <person name="Reysenbach A.-L."/>
            <person name="Donaho J.A."/>
            <person name="Gerhart J."/>
            <person name="Kelley J.F."/>
            <person name="Kouba K."/>
            <person name="Podar M."/>
            <person name="Stott M."/>
        </authorList>
    </citation>
    <scope>NUCLEOTIDE SEQUENCE [LARGE SCALE GENOMIC DNA]</scope>
    <source>
        <strain evidence="5">NZ13_MG1</strain>
    </source>
</reference>
<dbReference type="SUPFAM" id="SSF51569">
    <property type="entry name" value="Aldolase"/>
    <property type="match status" value="1"/>
</dbReference>
<feature type="binding site" evidence="4">
    <location>
        <position position="210"/>
    </location>
    <ligand>
        <name>3-dehydroquinate</name>
        <dbReference type="ChEBI" id="CHEBI:32364"/>
    </ligand>
</feature>
<dbReference type="GO" id="GO:0046279">
    <property type="term" value="P:3,4-dihydroxybenzoate biosynthetic process"/>
    <property type="evidence" value="ECO:0007669"/>
    <property type="project" value="UniProtKB-ARBA"/>
</dbReference>
<dbReference type="EMBL" id="NDWU01000010">
    <property type="protein sequence ID" value="PUA32037.1"/>
    <property type="molecule type" value="Genomic_DNA"/>
</dbReference>
<feature type="active site" description="Proton donor/acceptor" evidence="4">
    <location>
        <position position="121"/>
    </location>
</feature>
<organism evidence="5 6">
    <name type="scientific">Candidatus Terraquivivens tikiterensis</name>
    <dbReference type="NCBI Taxonomy" id="1980982"/>
    <lineage>
        <taxon>Archaea</taxon>
        <taxon>Nitrososphaerota</taxon>
        <taxon>Candidatus Wolframiiraptoraceae</taxon>
        <taxon>Candidatus Terraquivivens</taxon>
    </lineage>
</organism>
<dbReference type="EC" id="4.2.1.10" evidence="4"/>
<dbReference type="AlphaFoldDB" id="A0A2R7Y3W3"/>
<accession>A0A2R7Y3W3</accession>
<sequence>MLCRLCVSTFGRDMPSLKGSVVKAFESGADLVEVRLDYLDELDAETLASELRPYMGKLVVALRPEYEGGLFIGKEEERAEILKRLAREGPAYVDVELRSPISESLSKYLMRSGTPVIISWHDFEKTPETCELRQVASLAMDSGNVAKVVTMAKSFGDNARVLSLYNMGAQDRLVAFCMGPEGVLSRFLSVLLGAPFMYVSLPGRPTAPGQPSILEARELLRLLSLRLSGGR</sequence>
<dbReference type="GO" id="GO:0003855">
    <property type="term" value="F:3-dehydroquinate dehydratase activity"/>
    <property type="evidence" value="ECO:0007669"/>
    <property type="project" value="UniProtKB-UniRule"/>
</dbReference>
<dbReference type="Pfam" id="PF01487">
    <property type="entry name" value="DHquinase_I"/>
    <property type="match status" value="1"/>
</dbReference>
<dbReference type="InterPro" id="IPR013785">
    <property type="entry name" value="Aldolase_TIM"/>
</dbReference>
<dbReference type="GO" id="GO:0009073">
    <property type="term" value="P:aromatic amino acid family biosynthetic process"/>
    <property type="evidence" value="ECO:0007669"/>
    <property type="project" value="UniProtKB-KW"/>
</dbReference>
<keyword evidence="3 4" id="KW-0704">Schiff base</keyword>
<comment type="subunit">
    <text evidence="4">Homodimer.</text>
</comment>
<comment type="pathway">
    <text evidence="4">Metabolic intermediate biosynthesis; chorismate biosynthesis; chorismate from D-erythrose 4-phosphate and phosphoenolpyruvate: step 3/7.</text>
</comment>
<keyword evidence="2 4" id="KW-0456">Lyase</keyword>
<feature type="binding site" evidence="4">
    <location>
        <position position="206"/>
    </location>
    <ligand>
        <name>3-dehydroquinate</name>
        <dbReference type="ChEBI" id="CHEBI:32364"/>
    </ligand>
</feature>
<feature type="binding site" evidence="4">
    <location>
        <position position="8"/>
    </location>
    <ligand>
        <name>3-dehydroquinate</name>
        <dbReference type="ChEBI" id="CHEBI:32364"/>
    </ligand>
</feature>
<dbReference type="GO" id="GO:0009423">
    <property type="term" value="P:chorismate biosynthetic process"/>
    <property type="evidence" value="ECO:0007669"/>
    <property type="project" value="UniProtKB-UniRule"/>
</dbReference>
<name>A0A2R7Y3W3_9ARCH</name>
<gene>
    <name evidence="4" type="primary">aroD</name>
    <name evidence="5" type="ORF">B9J98_04650</name>
</gene>
<dbReference type="Proteomes" id="UP000244066">
    <property type="component" value="Unassembled WGS sequence"/>
</dbReference>
<comment type="function">
    <text evidence="4">Involved in the third step of the chorismate pathway, which leads to the biosynthesis of aromatic amino acids. Catalyzes the cis-dehydration of 3-dehydroquinate (DHQ) and introduces the first double bond of the aromatic ring to yield 3-dehydroshikimate.</text>
</comment>
<dbReference type="GO" id="GO:0008652">
    <property type="term" value="P:amino acid biosynthetic process"/>
    <property type="evidence" value="ECO:0007669"/>
    <property type="project" value="UniProtKB-KW"/>
</dbReference>
<feature type="binding site" evidence="4">
    <location>
        <position position="186"/>
    </location>
    <ligand>
        <name>3-dehydroquinate</name>
        <dbReference type="ChEBI" id="CHEBI:32364"/>
    </ligand>
</feature>
<evidence type="ECO:0000256" key="1">
    <source>
        <dbReference type="ARBA" id="ARBA00001864"/>
    </source>
</evidence>
<dbReference type="PANTHER" id="PTHR43699">
    <property type="entry name" value="3-DEHYDROQUINATE DEHYDRATASE"/>
    <property type="match status" value="1"/>
</dbReference>
<comment type="caution">
    <text evidence="5">The sequence shown here is derived from an EMBL/GenBank/DDBJ whole genome shotgun (WGS) entry which is preliminary data.</text>
</comment>
<evidence type="ECO:0000256" key="2">
    <source>
        <dbReference type="ARBA" id="ARBA00023239"/>
    </source>
</evidence>
<feature type="binding site" evidence="4">
    <location>
        <position position="63"/>
    </location>
    <ligand>
        <name>3-dehydroquinate</name>
        <dbReference type="ChEBI" id="CHEBI:32364"/>
    </ligand>
</feature>
<evidence type="ECO:0000313" key="6">
    <source>
        <dbReference type="Proteomes" id="UP000244066"/>
    </source>
</evidence>
<keyword evidence="4" id="KW-0057">Aromatic amino acid biosynthesis</keyword>
<evidence type="ECO:0000256" key="4">
    <source>
        <dbReference type="HAMAP-Rule" id="MF_00214"/>
    </source>
</evidence>
<feature type="binding site" evidence="4">
    <location>
        <begin position="33"/>
        <end position="35"/>
    </location>
    <ligand>
        <name>3-dehydroquinate</name>
        <dbReference type="ChEBI" id="CHEBI:32364"/>
    </ligand>
</feature>
<dbReference type="Gene3D" id="3.20.20.70">
    <property type="entry name" value="Aldolase class I"/>
    <property type="match status" value="1"/>
</dbReference>
<proteinExistence type="inferred from homology"/>
<evidence type="ECO:0000256" key="3">
    <source>
        <dbReference type="ARBA" id="ARBA00023270"/>
    </source>
</evidence>
<dbReference type="UniPathway" id="UPA00053">
    <property type="reaction ID" value="UER00086"/>
</dbReference>
<comment type="similarity">
    <text evidence="4">Belongs to the type-I 3-dehydroquinase family.</text>
</comment>
<dbReference type="InterPro" id="IPR001381">
    <property type="entry name" value="DHquinase_I"/>
</dbReference>
<comment type="catalytic activity">
    <reaction evidence="1 4">
        <text>3-dehydroquinate = 3-dehydroshikimate + H2O</text>
        <dbReference type="Rhea" id="RHEA:21096"/>
        <dbReference type="ChEBI" id="CHEBI:15377"/>
        <dbReference type="ChEBI" id="CHEBI:16630"/>
        <dbReference type="ChEBI" id="CHEBI:32364"/>
        <dbReference type="EC" id="4.2.1.10"/>
    </reaction>
</comment>
<dbReference type="PANTHER" id="PTHR43699:SF1">
    <property type="entry name" value="3-DEHYDROQUINATE DEHYDRATASE"/>
    <property type="match status" value="1"/>
</dbReference>
<keyword evidence="4" id="KW-0028">Amino-acid biosynthesis</keyword>
<evidence type="ECO:0000313" key="5">
    <source>
        <dbReference type="EMBL" id="PUA32037.1"/>
    </source>
</evidence>
<feature type="active site" description="Schiff-base intermediate with substrate" evidence="4">
    <location>
        <position position="147"/>
    </location>
</feature>
<dbReference type="CDD" id="cd00502">
    <property type="entry name" value="DHQase_I"/>
    <property type="match status" value="1"/>
</dbReference>
<dbReference type="InterPro" id="IPR050146">
    <property type="entry name" value="Type-I_3-dehydroquinase"/>
</dbReference>